<dbReference type="GO" id="GO:0006633">
    <property type="term" value="P:fatty acid biosynthetic process"/>
    <property type="evidence" value="ECO:0007669"/>
    <property type="project" value="UniProtKB-KW"/>
</dbReference>
<dbReference type="GO" id="GO:0008770">
    <property type="term" value="F:[acyl-carrier-protein] phosphodiesterase activity"/>
    <property type="evidence" value="ECO:0007669"/>
    <property type="project" value="UniProtKB-EC"/>
</dbReference>
<keyword evidence="4" id="KW-0276">Fatty acid metabolism</keyword>
<dbReference type="InterPro" id="IPR007431">
    <property type="entry name" value="ACP_PD"/>
</dbReference>
<dbReference type="EMBL" id="CP029347">
    <property type="protein sequence ID" value="AWL11159.1"/>
    <property type="molecule type" value="Genomic_DNA"/>
</dbReference>
<evidence type="ECO:0000256" key="3">
    <source>
        <dbReference type="ARBA" id="ARBA00023098"/>
    </source>
</evidence>
<keyword evidence="6" id="KW-1185">Reference proteome</keyword>
<gene>
    <name evidence="5" type="primary">acpH</name>
    <name evidence="5" type="ORF">HMF8227_00663</name>
</gene>
<dbReference type="EC" id="3.1.4.14" evidence="5"/>
<name>A0A2S2E0P1_9ALTE</name>
<dbReference type="PIRSF" id="PIRSF011489">
    <property type="entry name" value="DUF479"/>
    <property type="match status" value="1"/>
</dbReference>
<dbReference type="KEGG" id="salh:HMF8227_00663"/>
<reference evidence="5 6" key="1">
    <citation type="submission" date="2018-05" db="EMBL/GenBank/DDBJ databases">
        <title>Salinimonas sp. HMF8227 Genome sequencing and assembly.</title>
        <authorList>
            <person name="Kang H."/>
            <person name="Kang J."/>
            <person name="Cha I."/>
            <person name="Kim H."/>
            <person name="Joh K."/>
        </authorList>
    </citation>
    <scope>NUCLEOTIDE SEQUENCE [LARGE SCALE GENOMIC DNA]</scope>
    <source>
        <strain evidence="5 6">HMF8227</strain>
    </source>
</reference>
<evidence type="ECO:0000313" key="6">
    <source>
        <dbReference type="Proteomes" id="UP000245728"/>
    </source>
</evidence>
<sequence>MLCKKSKINYCSSWGSDLQFPCRYGNISQMNYLAHLYLAQPTADSHFGNLLGDFCRGLDTSVYSQPVLAGLNNHRRVDRFTDAHPEVLAAKSVFSRRRRRFAGIALDVLFDHFLIRHWAQYNDQAFDDFCQQAYARLERRLPMMPPRMQRVVSMMIQHHWMAHYRTLEGVGQALDRIADRIRFQHQFYGSVEELACHYDQLESRFLRFFPELVDHIDPNTRASKSV</sequence>
<evidence type="ECO:0000313" key="5">
    <source>
        <dbReference type="EMBL" id="AWL11159.1"/>
    </source>
</evidence>
<dbReference type="PANTHER" id="PTHR38764">
    <property type="entry name" value="ACYL CARRIER PROTEIN PHOSPHODIESTERASE"/>
    <property type="match status" value="1"/>
</dbReference>
<evidence type="ECO:0000256" key="4">
    <source>
        <dbReference type="ARBA" id="ARBA00023160"/>
    </source>
</evidence>
<keyword evidence="4" id="KW-0275">Fatty acid biosynthesis</keyword>
<dbReference type="AlphaFoldDB" id="A0A2S2E0P1"/>
<organism evidence="5 6">
    <name type="scientific">Saliniradius amylolyticus</name>
    <dbReference type="NCBI Taxonomy" id="2183582"/>
    <lineage>
        <taxon>Bacteria</taxon>
        <taxon>Pseudomonadati</taxon>
        <taxon>Pseudomonadota</taxon>
        <taxon>Gammaproteobacteria</taxon>
        <taxon>Alteromonadales</taxon>
        <taxon>Alteromonadaceae</taxon>
        <taxon>Saliniradius</taxon>
    </lineage>
</organism>
<protein>
    <submittedName>
        <fullName evidence="5">[Acyl-carrier-protein] phosphodiesterase</fullName>
        <ecNumber evidence="5">3.1.4.14</ecNumber>
    </submittedName>
</protein>
<dbReference type="PANTHER" id="PTHR38764:SF1">
    <property type="entry name" value="ACYL CARRIER PROTEIN PHOSPHODIESTERASE"/>
    <property type="match status" value="1"/>
</dbReference>
<proteinExistence type="predicted"/>
<dbReference type="Proteomes" id="UP000245728">
    <property type="component" value="Chromosome"/>
</dbReference>
<accession>A0A2S2E0P1</accession>
<dbReference type="Pfam" id="PF04336">
    <property type="entry name" value="ACP_PD"/>
    <property type="match status" value="1"/>
</dbReference>
<evidence type="ECO:0000256" key="1">
    <source>
        <dbReference type="ARBA" id="ARBA00022516"/>
    </source>
</evidence>
<evidence type="ECO:0000256" key="2">
    <source>
        <dbReference type="ARBA" id="ARBA00022801"/>
    </source>
</evidence>
<keyword evidence="1" id="KW-0444">Lipid biosynthesis</keyword>
<keyword evidence="3" id="KW-0443">Lipid metabolism</keyword>
<keyword evidence="2 5" id="KW-0378">Hydrolase</keyword>